<reference evidence="1 2" key="1">
    <citation type="submission" date="2016-11" db="EMBL/GenBank/DDBJ databases">
        <authorList>
            <person name="Varghese N."/>
            <person name="Submissions S."/>
        </authorList>
    </citation>
    <scope>NUCLEOTIDE SEQUENCE [LARGE SCALE GENOMIC DNA]</scope>
    <source>
        <strain evidence="1 2">DSM 28249</strain>
    </source>
</reference>
<proteinExistence type="predicted"/>
<dbReference type="AlphaFoldDB" id="A0A1M7CT63"/>
<dbReference type="EMBL" id="FRCB01000002">
    <property type="protein sequence ID" value="SHL70416.1"/>
    <property type="molecule type" value="Genomic_DNA"/>
</dbReference>
<organism evidence="1 2">
    <name type="scientific">Roseovarius litoreus</name>
    <dbReference type="NCBI Taxonomy" id="1155722"/>
    <lineage>
        <taxon>Bacteria</taxon>
        <taxon>Pseudomonadati</taxon>
        <taxon>Pseudomonadota</taxon>
        <taxon>Alphaproteobacteria</taxon>
        <taxon>Rhodobacterales</taxon>
        <taxon>Roseobacteraceae</taxon>
        <taxon>Roseovarius</taxon>
    </lineage>
</organism>
<evidence type="ECO:0000313" key="2">
    <source>
        <dbReference type="Proteomes" id="UP000322545"/>
    </source>
</evidence>
<sequence>MTGWFEEYCADNARTVFTVDGWPVVESAPRKIADALRAVLASYDPPSDVIETAAAQIFVASELGRSDEQLGNLPASASVSEKELLEFQKLTGKLADLIDGMHNPALSALSGAGLIARDLLAPMQRAHELAGQARSRLEGLPEKNPGSKRMPEAPEVTTITAAFFEEITGKAPGRIVHREGEYGEWLDTLREVFEALGIKASAEKQAQAHRTRIARK</sequence>
<accession>A0A1M7CT63</accession>
<gene>
    <name evidence="1" type="ORF">SAMN05443432_102291</name>
</gene>
<protein>
    <submittedName>
        <fullName evidence="1">Uncharacterized protein</fullName>
    </submittedName>
</protein>
<name>A0A1M7CT63_9RHOB</name>
<dbReference type="Proteomes" id="UP000322545">
    <property type="component" value="Unassembled WGS sequence"/>
</dbReference>
<keyword evidence="2" id="KW-1185">Reference proteome</keyword>
<evidence type="ECO:0000313" key="1">
    <source>
        <dbReference type="EMBL" id="SHL70416.1"/>
    </source>
</evidence>